<feature type="region of interest" description="Disordered" evidence="1">
    <location>
        <begin position="1"/>
        <end position="33"/>
    </location>
</feature>
<protein>
    <recommendedName>
        <fullName evidence="5">Mg2+ transporter zinc transport protein</fullName>
    </recommendedName>
</protein>
<evidence type="ECO:0000256" key="2">
    <source>
        <dbReference type="SAM" id="Phobius"/>
    </source>
</evidence>
<keyword evidence="2" id="KW-0472">Membrane</keyword>
<comment type="caution">
    <text evidence="3">The sequence shown here is derived from an EMBL/GenBank/DDBJ whole genome shotgun (WGS) entry which is preliminary data.</text>
</comment>
<organism evidence="3 4">
    <name type="scientific">Neofusicoccum ribis</name>
    <dbReference type="NCBI Taxonomy" id="45134"/>
    <lineage>
        <taxon>Eukaryota</taxon>
        <taxon>Fungi</taxon>
        <taxon>Dikarya</taxon>
        <taxon>Ascomycota</taxon>
        <taxon>Pezizomycotina</taxon>
        <taxon>Dothideomycetes</taxon>
        <taxon>Dothideomycetes incertae sedis</taxon>
        <taxon>Botryosphaeriales</taxon>
        <taxon>Botryosphaeriaceae</taxon>
        <taxon>Neofusicoccum</taxon>
    </lineage>
</organism>
<name>A0ABR3SCF0_9PEZI</name>
<feature type="transmembrane region" description="Helical" evidence="2">
    <location>
        <begin position="1374"/>
        <end position="1394"/>
    </location>
</feature>
<proteinExistence type="predicted"/>
<accession>A0ABR3SCF0</accession>
<reference evidence="3 4" key="1">
    <citation type="submission" date="2024-02" db="EMBL/GenBank/DDBJ databases">
        <title>De novo assembly and annotation of 12 fungi associated with fruit tree decline syndrome in Ontario, Canada.</title>
        <authorList>
            <person name="Sulman M."/>
            <person name="Ellouze W."/>
            <person name="Ilyukhin E."/>
        </authorList>
    </citation>
    <scope>NUCLEOTIDE SEQUENCE [LARGE SCALE GENOMIC DNA]</scope>
    <source>
        <strain evidence="3 4">M1-105</strain>
    </source>
</reference>
<keyword evidence="2" id="KW-0812">Transmembrane</keyword>
<evidence type="ECO:0008006" key="5">
    <source>
        <dbReference type="Google" id="ProtNLM"/>
    </source>
</evidence>
<feature type="region of interest" description="Disordered" evidence="1">
    <location>
        <begin position="1460"/>
        <end position="1493"/>
    </location>
</feature>
<evidence type="ECO:0000256" key="1">
    <source>
        <dbReference type="SAM" id="MobiDB-lite"/>
    </source>
</evidence>
<evidence type="ECO:0000313" key="3">
    <source>
        <dbReference type="EMBL" id="KAL1617093.1"/>
    </source>
</evidence>
<evidence type="ECO:0000313" key="4">
    <source>
        <dbReference type="Proteomes" id="UP001521116"/>
    </source>
</evidence>
<feature type="compositionally biased region" description="Low complexity" evidence="1">
    <location>
        <begin position="1"/>
        <end position="21"/>
    </location>
</feature>
<keyword evidence="4" id="KW-1185">Reference proteome</keyword>
<gene>
    <name evidence="3" type="ORF">SLS56_011135</name>
</gene>
<dbReference type="EMBL" id="JAJVDC020000242">
    <property type="protein sequence ID" value="KAL1617093.1"/>
    <property type="molecule type" value="Genomic_DNA"/>
</dbReference>
<dbReference type="Proteomes" id="UP001521116">
    <property type="component" value="Unassembled WGS sequence"/>
</dbReference>
<sequence length="1493" mass="170365">MAAPSFSLSSGSSPRLGSASSREFRRGPPATFSELPDEAAEEFKTFVTGMFMRFVFHLLCLAAYTKSSGHSEKTFPTYTFPEEERLSIPAEADIAAQHAENYTSFGDEGTTASVNIYGNLIQISRFLGRGRSGICSIDLPGTPEPSLIEERAQELADVSTNPGVTVSGLYMEDSSEVVKTLSEQKPRLEFVRDRWPRFLFDTSNFTLSVQYFIRNGTIFQRHTFEQKPGRQHVPVLPNIMIDTDVLIRHLDFTDSGDNFNQARNYASEEYSTSLGPHGYSLVLNHYGVPPEGGPAVDLPGAEQLRGPENSDAASLVLALFVNGVAHKLEEVPNKWYKIKDREEAEADYSKDGRLEITMAYRLQVTPKGSSWRSSLVSVSDMLSADEAFYMTPFKQLSLSPCPHENFIMRRNLEHLLSVCSLPIPQRTFGIAERGGYPVVALTCGDFSGHRLVTAASFYAFQFLLSVFERLKDFGDETGHHSSKVAECSCDLSYGICDSRAYIIHVLERIQKTCKGHLKWVFEVAERESGCFGTHYWATGKQILDSTSTSKLSGKLLTDTPFQIIKAADYARTVGDESFRDVLEKCISPWITTLDRLDKRKCFIFSRPTSAFTSEYRLDDHVWIWKALKSIEELGFGAELKPQMIKTRTTRKSSTRAKREILKAGPSRDFSSSEAQRNILRRFTTDNPVSNQRMLAVARSSSESRFLFFSRDTAMFYDMNSSFFDMAESQGKVISWENTIESQKYHEENQDSGWDNPLRYALAIIMGKKGFEINHRSADDMCSIAMSVLLRSSSPSGLFAGQLNEATKEAELVQEKRTWDFYWQATFEIPYILLTYGKNWMPDLTRQRTVISHIEPFVFETRSEPDNSAAWNGNHARRHGIVMKKTMPFNDLFDHKSIIEPSDEWLYNYPDFLEFDPALEQFQSFEIKQNFNLYDLLRSISVDSEMWDEIRELDPPRYKMARCFSELGNETWEIIRDRHERDGNFFAEEGIKGTVLDVSRCGFRHSTHSEHHHHHHEGPGRKIQMMHTEQLRERLGQVRTAESAKKRLVWLPRVDEGSTILCCLASPNSEKAKMSSFFDRHAKSDKYLLDDVTSVLNTWETEFHLSFYQLVDTAKHDEMDGMPHLWVEGAPGKAKKIDRAAMGFRFTGDFFDRYWTCHFLERKPGESLTEEQLEARIRDIIFDTRLPKADREKPLWRQRKVLELILFDRILGDMTQSANEMLEAAKTKVQVGLGVRKDAESTVVSSRPDTLSDALTDSISLFRIDSDAYLSFREEWAMLERILQVLEEDLSENLEKIASWRGREKDRGPEKPRWTKNDERKYRSAITKLLVSNQQRVQELERCQARIRSFSTSLTDRLDRVRDDLNLRGAEDIRLFTYITAFFLPLGFAVSIFSMSDTPNWLAIVGTIGVAVVTLFITIVALINARQLELGFKAVINFPNRNKTNEDVARKASIVSMQKRTFNGLGISEPEKEDKRKSSSTMDEASGPPKSKTA</sequence>
<keyword evidence="2" id="KW-1133">Transmembrane helix</keyword>
<feature type="transmembrane region" description="Helical" evidence="2">
    <location>
        <begin position="1400"/>
        <end position="1422"/>
    </location>
</feature>